<evidence type="ECO:0000259" key="3">
    <source>
        <dbReference type="PROSITE" id="PS50983"/>
    </source>
</evidence>
<gene>
    <name evidence="4" type="ORF">R2Q92_09180</name>
</gene>
<dbReference type="EMBL" id="JAWJYN010000002">
    <property type="protein sequence ID" value="MDZ8162015.1"/>
    <property type="molecule type" value="Genomic_DNA"/>
</dbReference>
<feature type="signal peptide" evidence="2">
    <location>
        <begin position="1"/>
        <end position="24"/>
    </location>
</feature>
<accession>A0ABU5N7L0</accession>
<dbReference type="Gene3D" id="3.40.50.1980">
    <property type="entry name" value="Nitrogenase molybdenum iron protein domain"/>
    <property type="match status" value="2"/>
</dbReference>
<evidence type="ECO:0000256" key="2">
    <source>
        <dbReference type="SAM" id="SignalP"/>
    </source>
</evidence>
<comment type="caution">
    <text evidence="4">The sequence shown here is derived from an EMBL/GenBank/DDBJ whole genome shotgun (WGS) entry which is preliminary data.</text>
</comment>
<reference evidence="4 5" key="1">
    <citation type="submission" date="2023-10" db="EMBL/GenBank/DDBJ databases">
        <title>Microbacterium xanthum sp. nov., isolated from seaweed.</title>
        <authorList>
            <person name="Lee S.D."/>
        </authorList>
    </citation>
    <scope>NUCLEOTIDE SEQUENCE [LARGE SCALE GENOMIC DNA]</scope>
    <source>
        <strain evidence="4 5">KCTC 19124</strain>
    </source>
</reference>
<dbReference type="InterPro" id="IPR002491">
    <property type="entry name" value="ABC_transptr_periplasmic_BD"/>
</dbReference>
<name>A0ABU5N7L0_9MICO</name>
<dbReference type="Proteomes" id="UP001291912">
    <property type="component" value="Unassembled WGS sequence"/>
</dbReference>
<feature type="chain" id="PRO_5045451445" evidence="2">
    <location>
        <begin position="25"/>
        <end position="338"/>
    </location>
</feature>
<dbReference type="RefSeq" id="WP_194424513.1">
    <property type="nucleotide sequence ID" value="NZ_BAAAPT010000002.1"/>
</dbReference>
<sequence length="338" mass="34674">MSLPTPLRRASFGALGLVGVLAFAACSTDAEPVSVETEAVAVEETVYPVTIVNCGEDLTIDSEPESVLTIGTSAVALVDAAGASDRIIARAGEFGADLPAGLSNPPEDVEIVDPSDPAIEAIVGTEADIIVGYGLFNASDEDVAAVGIPNVVIDGECSHDAALTDKTDFDAIFADVERLGTVFDTSEVAEANVAALRAEVDALSDVDTSQNAGESAAVVYYFFDGATMSARGGQGIADDVLARAGFDNVYGDEPSVYLEANIETLLDADPHTIVLAYGLYGESFDEALALFLAEPGAENLTAVQEDRVIGVLASDLAPDPGAVRGLEQVLVGTGALEG</sequence>
<keyword evidence="2" id="KW-0732">Signal</keyword>
<protein>
    <submittedName>
        <fullName evidence="4">ABC transporter substrate-binding protein</fullName>
    </submittedName>
</protein>
<proteinExistence type="inferred from homology"/>
<evidence type="ECO:0000313" key="4">
    <source>
        <dbReference type="EMBL" id="MDZ8162015.1"/>
    </source>
</evidence>
<dbReference type="PANTHER" id="PTHR30535">
    <property type="entry name" value="VITAMIN B12-BINDING PROTEIN"/>
    <property type="match status" value="1"/>
</dbReference>
<dbReference type="PROSITE" id="PS50983">
    <property type="entry name" value="FE_B12_PBP"/>
    <property type="match status" value="1"/>
</dbReference>
<evidence type="ECO:0000313" key="5">
    <source>
        <dbReference type="Proteomes" id="UP001291912"/>
    </source>
</evidence>
<dbReference type="SUPFAM" id="SSF53807">
    <property type="entry name" value="Helical backbone' metal receptor"/>
    <property type="match status" value="1"/>
</dbReference>
<dbReference type="PANTHER" id="PTHR30535:SF7">
    <property type="entry name" value="IRON(III) DICITRATE-BINDING PROTEIN"/>
    <property type="match status" value="1"/>
</dbReference>
<feature type="domain" description="Fe/B12 periplasmic-binding" evidence="3">
    <location>
        <begin position="66"/>
        <end position="338"/>
    </location>
</feature>
<dbReference type="InterPro" id="IPR050902">
    <property type="entry name" value="ABC_Transporter_SBP"/>
</dbReference>
<comment type="similarity">
    <text evidence="1">Belongs to the bacterial solute-binding protein 8 family.</text>
</comment>
<evidence type="ECO:0000256" key="1">
    <source>
        <dbReference type="ARBA" id="ARBA00008814"/>
    </source>
</evidence>
<dbReference type="Pfam" id="PF01497">
    <property type="entry name" value="Peripla_BP_2"/>
    <property type="match status" value="1"/>
</dbReference>
<organism evidence="4 5">
    <name type="scientific">Microbacterium aquimaris</name>
    <dbReference type="NCBI Taxonomy" id="459816"/>
    <lineage>
        <taxon>Bacteria</taxon>
        <taxon>Bacillati</taxon>
        <taxon>Actinomycetota</taxon>
        <taxon>Actinomycetes</taxon>
        <taxon>Micrococcales</taxon>
        <taxon>Microbacteriaceae</taxon>
        <taxon>Microbacterium</taxon>
    </lineage>
</organism>
<keyword evidence="5" id="KW-1185">Reference proteome</keyword>